<feature type="domain" description="PucR C-terminal helix-turn-helix" evidence="3">
    <location>
        <begin position="485"/>
        <end position="541"/>
    </location>
</feature>
<reference evidence="5 6" key="1">
    <citation type="submission" date="2018-09" db="EMBL/GenBank/DDBJ databases">
        <title>Paenibacillus aracenensis nov. sp. isolated from a cave in southern Spain.</title>
        <authorList>
            <person name="Jurado V."/>
            <person name="Gutierrez-Patricio S."/>
            <person name="Gonzalez-Pimentel J.L."/>
            <person name="Miller A.Z."/>
            <person name="Laiz L."/>
            <person name="Saiz-Jimenez C."/>
        </authorList>
    </citation>
    <scope>NUCLEOTIDE SEQUENCE [LARGE SCALE GENOMIC DNA]</scope>
    <source>
        <strain evidence="5 6">JCM 19203</strain>
    </source>
</reference>
<gene>
    <name evidence="5" type="ORF">D3P09_01350</name>
</gene>
<dbReference type="OrthoDB" id="142218at2"/>
<name>A0A3A6PFX4_9BACL</name>
<dbReference type="EMBL" id="QXQB01000001">
    <property type="protein sequence ID" value="RJX40692.1"/>
    <property type="molecule type" value="Genomic_DNA"/>
</dbReference>
<evidence type="ECO:0000259" key="3">
    <source>
        <dbReference type="Pfam" id="PF13556"/>
    </source>
</evidence>
<dbReference type="InterPro" id="IPR025736">
    <property type="entry name" value="PucR_C-HTH_dom"/>
</dbReference>
<dbReference type="RefSeq" id="WP_120106516.1">
    <property type="nucleotide sequence ID" value="NZ_QXQB01000001.1"/>
</dbReference>
<evidence type="ECO:0000259" key="4">
    <source>
        <dbReference type="Pfam" id="PF17853"/>
    </source>
</evidence>
<accession>A0A3A6PFX4</accession>
<feature type="domain" description="Purine catabolism PurC-like" evidence="2">
    <location>
        <begin position="5"/>
        <end position="123"/>
    </location>
</feature>
<dbReference type="AlphaFoldDB" id="A0A3A6PFX4"/>
<comment type="caution">
    <text evidence="5">The sequence shown here is derived from an EMBL/GenBank/DDBJ whole genome shotgun (WGS) entry which is preliminary data.</text>
</comment>
<keyword evidence="6" id="KW-1185">Reference proteome</keyword>
<evidence type="ECO:0000259" key="2">
    <source>
        <dbReference type="Pfam" id="PF07905"/>
    </source>
</evidence>
<dbReference type="Pfam" id="PF13556">
    <property type="entry name" value="HTH_30"/>
    <property type="match status" value="1"/>
</dbReference>
<evidence type="ECO:0000313" key="5">
    <source>
        <dbReference type="EMBL" id="RJX40692.1"/>
    </source>
</evidence>
<organism evidence="5 6">
    <name type="scientific">Paenibacillus pinisoli</name>
    <dbReference type="NCBI Taxonomy" id="1276110"/>
    <lineage>
        <taxon>Bacteria</taxon>
        <taxon>Bacillati</taxon>
        <taxon>Bacillota</taxon>
        <taxon>Bacilli</taxon>
        <taxon>Bacillales</taxon>
        <taxon>Paenibacillaceae</taxon>
        <taxon>Paenibacillus</taxon>
    </lineage>
</organism>
<dbReference type="InterPro" id="IPR012914">
    <property type="entry name" value="PucR_dom"/>
</dbReference>
<dbReference type="PANTHER" id="PTHR33744">
    <property type="entry name" value="CARBOHYDRATE DIACID REGULATOR"/>
    <property type="match status" value="1"/>
</dbReference>
<dbReference type="Pfam" id="PF07905">
    <property type="entry name" value="PucR"/>
    <property type="match status" value="1"/>
</dbReference>
<dbReference type="Proteomes" id="UP000267798">
    <property type="component" value="Unassembled WGS sequence"/>
</dbReference>
<comment type="similarity">
    <text evidence="1">Belongs to the CdaR family.</text>
</comment>
<dbReference type="InterPro" id="IPR041522">
    <property type="entry name" value="CdaR_GGDEF"/>
</dbReference>
<dbReference type="InterPro" id="IPR051448">
    <property type="entry name" value="CdaR-like_regulators"/>
</dbReference>
<dbReference type="Pfam" id="PF17853">
    <property type="entry name" value="GGDEF_2"/>
    <property type="match status" value="1"/>
</dbReference>
<dbReference type="Gene3D" id="1.10.10.2840">
    <property type="entry name" value="PucR C-terminal helix-turn-helix domain"/>
    <property type="match status" value="1"/>
</dbReference>
<dbReference type="PANTHER" id="PTHR33744:SF1">
    <property type="entry name" value="DNA-BINDING TRANSCRIPTIONAL ACTIVATOR ADER"/>
    <property type="match status" value="1"/>
</dbReference>
<evidence type="ECO:0000256" key="1">
    <source>
        <dbReference type="ARBA" id="ARBA00006754"/>
    </source>
</evidence>
<dbReference type="InterPro" id="IPR042070">
    <property type="entry name" value="PucR_C-HTH_sf"/>
</dbReference>
<proteinExistence type="inferred from homology"/>
<sequence length="548" mass="61727">MLLKDLLQIPALQNARLAAGAEGLYRSVSSVNMMDTPEIIKSLKPDELLLTTAYAVKEHPEPLDALISHMSRTGCAGLAIKTKRFLTEIPSSVIEEADRLRFPLLELPLEYSLGEVLNGALSSILQNKTEELSYALDTHHTFFNLILNGEGLSEIVDKLAQLIASPIVILGSKLELVSLSSTVKPNIHLLNRWIAQAAKQQLTQGVYRIHQTQPSDGARYVFLQPIPTPQRPGYIIAFSNEGEMRKLHALALEQAANVLGFELLKAQAVKDRARRFKIEFFTELVQGEMDSEQEIIHRGKQYGLFPADSMLCIVCGRDGDEGAGIGQEHGEAERRARENDHLYHSLAKEFGRLGMPYVLFTLKDKCIALLSAKELLGSSEDGKLKLSQQLTGISERLTGREEISLSYGISAPINKLTDIPNGYKQSLDAYRLGRSHNKQRFVQYYHTKELADLLRLIPVDDLQEFMQETFETWSGIDEIEQREWRKTLRVFYDNHGHIGETAKGLYIHRNTVLYRLNRIEQLTGLQVRSSADSLRIRIALMIKDELAI</sequence>
<feature type="domain" description="CdaR GGDEF-like" evidence="4">
    <location>
        <begin position="287"/>
        <end position="431"/>
    </location>
</feature>
<evidence type="ECO:0000313" key="6">
    <source>
        <dbReference type="Proteomes" id="UP000267798"/>
    </source>
</evidence>
<protein>
    <submittedName>
        <fullName evidence="5">PucR family transcriptional regulator</fullName>
    </submittedName>
</protein>